<comment type="function">
    <text evidence="3">Toxic component of a type II toxin-antitoxin (TA) system.</text>
</comment>
<dbReference type="GO" id="GO:0006402">
    <property type="term" value="P:mRNA catabolic process"/>
    <property type="evidence" value="ECO:0007669"/>
    <property type="project" value="TreeGrafter"/>
</dbReference>
<dbReference type="EMBL" id="FNZU01000006">
    <property type="protein sequence ID" value="SEK78760.1"/>
    <property type="molecule type" value="Genomic_DNA"/>
</dbReference>
<evidence type="ECO:0000256" key="1">
    <source>
        <dbReference type="ARBA" id="ARBA00007521"/>
    </source>
</evidence>
<evidence type="ECO:0000313" key="5">
    <source>
        <dbReference type="Proteomes" id="UP000199081"/>
    </source>
</evidence>
<comment type="similarity">
    <text evidence="1 3">Belongs to the PemK/MazF family.</text>
</comment>
<dbReference type="PANTHER" id="PTHR33988">
    <property type="entry name" value="ENDORIBONUCLEASE MAZF-RELATED"/>
    <property type="match status" value="1"/>
</dbReference>
<dbReference type="OrthoDB" id="9808744at2"/>
<accession>A0A1H7JXD0</accession>
<dbReference type="InterPro" id="IPR011067">
    <property type="entry name" value="Plasmid_toxin/cell-grow_inhib"/>
</dbReference>
<dbReference type="Proteomes" id="UP000199081">
    <property type="component" value="Unassembled WGS sequence"/>
</dbReference>
<dbReference type="PIRSF" id="PIRSF033490">
    <property type="entry name" value="MazF"/>
    <property type="match status" value="1"/>
</dbReference>
<keyword evidence="3" id="KW-0378">Hydrolase</keyword>
<keyword evidence="2" id="KW-1277">Toxin-antitoxin system</keyword>
<dbReference type="GO" id="GO:0016075">
    <property type="term" value="P:rRNA catabolic process"/>
    <property type="evidence" value="ECO:0007669"/>
    <property type="project" value="TreeGrafter"/>
</dbReference>
<dbReference type="PANTHER" id="PTHR33988:SF3">
    <property type="entry name" value="ENDORIBONUCLEASE TOXIN CHPB-RELATED"/>
    <property type="match status" value="1"/>
</dbReference>
<evidence type="ECO:0000313" key="4">
    <source>
        <dbReference type="EMBL" id="SEK78760.1"/>
    </source>
</evidence>
<proteinExistence type="inferred from homology"/>
<keyword evidence="3" id="KW-0255">Endonuclease</keyword>
<evidence type="ECO:0000256" key="2">
    <source>
        <dbReference type="ARBA" id="ARBA00022649"/>
    </source>
</evidence>
<dbReference type="Gene3D" id="2.30.30.110">
    <property type="match status" value="1"/>
</dbReference>
<name>A0A1H7JXD0_9LACT</name>
<dbReference type="Pfam" id="PF02452">
    <property type="entry name" value="PemK_toxin"/>
    <property type="match status" value="1"/>
</dbReference>
<dbReference type="AlphaFoldDB" id="A0A1H7JXD0"/>
<protein>
    <recommendedName>
        <fullName evidence="3">mRNA interferase</fullName>
        <ecNumber evidence="3">3.1.-.-</ecNumber>
    </recommendedName>
</protein>
<keyword evidence="5" id="KW-1185">Reference proteome</keyword>
<dbReference type="GO" id="GO:0004521">
    <property type="term" value="F:RNA endonuclease activity"/>
    <property type="evidence" value="ECO:0007669"/>
    <property type="project" value="TreeGrafter"/>
</dbReference>
<dbReference type="InterPro" id="IPR003477">
    <property type="entry name" value="PemK-like"/>
</dbReference>
<dbReference type="RefSeq" id="WP_091480499.1">
    <property type="nucleotide sequence ID" value="NZ_BJYC01000008.1"/>
</dbReference>
<evidence type="ECO:0000256" key="3">
    <source>
        <dbReference type="PIRNR" id="PIRNR033490"/>
    </source>
</evidence>
<gene>
    <name evidence="4" type="ORF">SAMN04488099_10685</name>
</gene>
<dbReference type="EC" id="3.1.-.-" evidence="3"/>
<reference evidence="5" key="1">
    <citation type="submission" date="2016-10" db="EMBL/GenBank/DDBJ databases">
        <authorList>
            <person name="Varghese N."/>
            <person name="Submissions S."/>
        </authorList>
    </citation>
    <scope>NUCLEOTIDE SEQUENCE [LARGE SCALE GENOMIC DNA]</scope>
    <source>
        <strain evidence="5">DSM 19183</strain>
    </source>
</reference>
<sequence length="110" mass="12206">MSIPESGDIILVSLDPTKGHEQGGYRPCLVISQTYYNKRVNMCVVLPITHSKKGYPFEVELPSSLKTDGVILTDSINTIDIKARSFKIIETVPDKLLNKCRNNVSKLLGT</sequence>
<dbReference type="GO" id="GO:0016787">
    <property type="term" value="F:hydrolase activity"/>
    <property type="evidence" value="ECO:0007669"/>
    <property type="project" value="UniProtKB-KW"/>
</dbReference>
<keyword evidence="3" id="KW-0540">Nuclease</keyword>
<organism evidence="4 5">
    <name type="scientific">Alkalibacterium pelagium</name>
    <dbReference type="NCBI Taxonomy" id="426702"/>
    <lineage>
        <taxon>Bacteria</taxon>
        <taxon>Bacillati</taxon>
        <taxon>Bacillota</taxon>
        <taxon>Bacilli</taxon>
        <taxon>Lactobacillales</taxon>
        <taxon>Carnobacteriaceae</taxon>
        <taxon>Alkalibacterium</taxon>
    </lineage>
</organism>
<dbReference type="STRING" id="426702.SAMN04488099_10685"/>
<dbReference type="SUPFAM" id="SSF50118">
    <property type="entry name" value="Cell growth inhibitor/plasmid maintenance toxic component"/>
    <property type="match status" value="1"/>
</dbReference>
<dbReference type="GO" id="GO:0003677">
    <property type="term" value="F:DNA binding"/>
    <property type="evidence" value="ECO:0007669"/>
    <property type="project" value="InterPro"/>
</dbReference>